<dbReference type="InterPro" id="IPR036390">
    <property type="entry name" value="WH_DNA-bd_sf"/>
</dbReference>
<dbReference type="PANTHER" id="PTHR43252:SF5">
    <property type="entry name" value="TRANSCRIPTIONAL REGULATOR, PADR-LIKE FAMILY"/>
    <property type="match status" value="1"/>
</dbReference>
<dbReference type="SUPFAM" id="SSF46785">
    <property type="entry name" value="Winged helix' DNA-binding domain"/>
    <property type="match status" value="1"/>
</dbReference>
<evidence type="ECO:0000313" key="3">
    <source>
        <dbReference type="Proteomes" id="UP000509771"/>
    </source>
</evidence>
<feature type="domain" description="Transcription regulator PadR N-terminal" evidence="1">
    <location>
        <begin position="22"/>
        <end position="86"/>
    </location>
</feature>
<evidence type="ECO:0000313" key="2">
    <source>
        <dbReference type="EMBL" id="QLH02313.1"/>
    </source>
</evidence>
<dbReference type="GeneID" id="56058623"/>
<proteinExistence type="predicted"/>
<sequence>MISEWFQRVGSSVPRGFSRYFILELLKKTPHTGKEIIDYAVEQSNGIWKPSPGLIYPLLGRLLDEGLIEETKDGKYQLTKKGKDTAEDVDKVNDIVKKQLEVLFRLGNVGRFVAIDLLEKISAMGSILSSNFANMTEEETKKYKQFLETELKKVQEKDVKKKGKEIKIE</sequence>
<evidence type="ECO:0000259" key="1">
    <source>
        <dbReference type="Pfam" id="PF03551"/>
    </source>
</evidence>
<name>A0A7D5LYF8_9ARCH</name>
<dbReference type="Proteomes" id="UP000509771">
    <property type="component" value="Chromosome"/>
</dbReference>
<accession>A0A7D5LYF8</accession>
<gene>
    <name evidence="2" type="ORF">C5F47_01370</name>
</gene>
<dbReference type="Pfam" id="PF03551">
    <property type="entry name" value="PadR"/>
    <property type="match status" value="1"/>
</dbReference>
<dbReference type="PANTHER" id="PTHR43252">
    <property type="entry name" value="TRANSCRIPTIONAL REGULATOR YQJI"/>
    <property type="match status" value="1"/>
</dbReference>
<dbReference type="InterPro" id="IPR005149">
    <property type="entry name" value="Tscrpt_reg_PadR_N"/>
</dbReference>
<protein>
    <submittedName>
        <fullName evidence="2">PadR family transcriptional regulator</fullName>
    </submittedName>
</protein>
<organism evidence="2 3">
    <name type="scientific">Nitrosopumilus cobalaminigenes</name>
    <dbReference type="NCBI Taxonomy" id="1470066"/>
    <lineage>
        <taxon>Archaea</taxon>
        <taxon>Nitrososphaerota</taxon>
        <taxon>Nitrososphaeria</taxon>
        <taxon>Nitrosopumilales</taxon>
        <taxon>Nitrosopumilaceae</taxon>
        <taxon>Nitrosopumilus</taxon>
    </lineage>
</organism>
<keyword evidence="3" id="KW-1185">Reference proteome</keyword>
<reference evidence="2 3" key="1">
    <citation type="submission" date="2018-02" db="EMBL/GenBank/DDBJ databases">
        <title>Complete genome of Nitrosopumilus cobalaminigenes HCA1.</title>
        <authorList>
            <person name="Qin W."/>
            <person name="Zheng Y."/>
            <person name="Stahl D.A."/>
        </authorList>
    </citation>
    <scope>NUCLEOTIDE SEQUENCE [LARGE SCALE GENOMIC DNA]</scope>
    <source>
        <strain evidence="2 3">HCA1</strain>
    </source>
</reference>
<dbReference type="AlphaFoldDB" id="A0A7D5LYF8"/>
<dbReference type="RefSeq" id="WP_179361745.1">
    <property type="nucleotide sequence ID" value="NZ_CP026993.1"/>
</dbReference>
<dbReference type="InterPro" id="IPR036388">
    <property type="entry name" value="WH-like_DNA-bd_sf"/>
</dbReference>
<dbReference type="KEGG" id="ncl:C5F47_01370"/>
<dbReference type="Gene3D" id="1.10.10.10">
    <property type="entry name" value="Winged helix-like DNA-binding domain superfamily/Winged helix DNA-binding domain"/>
    <property type="match status" value="1"/>
</dbReference>
<dbReference type="OrthoDB" id="56053at2157"/>
<dbReference type="EMBL" id="CP026993">
    <property type="protein sequence ID" value="QLH02313.1"/>
    <property type="molecule type" value="Genomic_DNA"/>
</dbReference>